<organism evidence="2 3">
    <name type="scientific">Aliicoccus persicus</name>
    <dbReference type="NCBI Taxonomy" id="930138"/>
    <lineage>
        <taxon>Bacteria</taxon>
        <taxon>Bacillati</taxon>
        <taxon>Bacillota</taxon>
        <taxon>Bacilli</taxon>
        <taxon>Bacillales</taxon>
        <taxon>Staphylococcaceae</taxon>
        <taxon>Aliicoccus</taxon>
    </lineage>
</organism>
<keyword evidence="1" id="KW-0802">TPR repeat</keyword>
<reference evidence="2" key="2">
    <citation type="submission" date="2021-09" db="EMBL/GenBank/DDBJ databases">
        <authorList>
            <person name="Gilroy R."/>
        </authorList>
    </citation>
    <scope>NUCLEOTIDE SEQUENCE</scope>
    <source>
        <strain evidence="2">6019</strain>
    </source>
</reference>
<sequence length="473" mass="55987">MNNSKIIPFQPDGAFHFRQGMKKIEQNKKTEALQSFEKAFDLEPDNLSYMAQYAYLLAEKGQLAYAEKIVIDQFLQHQYDAEFYFIFSQMYMIVGDANKSFLFGMKYSDKFPDENYDEELENVFEIDVDETDDIIEEADIFITSHLFQFLFMNARIDDALDVLNAAPIHLQEIKEFRNLKAMGLLFMNRFEEAHVILEQLLEEDKTDMHALSHMTLLYYHTDAREEYDNALQKLEVVQPLNDDDQFKIGLVLNFLRKHERSYELLYPLYKKGQFISFQLLHALSHSAYELGHIDESRNFWDKMQQFHTVPDLYSPWEKGRAANEISTIEQDYFNDDDLYMRLIGIYRMSRVKPFEAIYGHPVWNTVETLGDLEKIYVSWLYKEVHFKRPEAMHHGLNIMYENGYSSDDDLYAWLIVVTLLYDAKVEIDDITPYVAACMYNMYGNVSKKSLQEDFQVSRYKFEKALTVLSKLYE</sequence>
<dbReference type="EMBL" id="DYYI01000063">
    <property type="protein sequence ID" value="HJE19831.1"/>
    <property type="molecule type" value="Genomic_DNA"/>
</dbReference>
<protein>
    <recommendedName>
        <fullName evidence="4">Tetratricopeptide repeat-containing protein</fullName>
    </recommendedName>
</protein>
<dbReference type="Proteomes" id="UP000763505">
    <property type="component" value="Unassembled WGS sequence"/>
</dbReference>
<feature type="repeat" description="TPR" evidence="1">
    <location>
        <begin position="13"/>
        <end position="46"/>
    </location>
</feature>
<dbReference type="InterPro" id="IPR011990">
    <property type="entry name" value="TPR-like_helical_dom_sf"/>
</dbReference>
<dbReference type="AlphaFoldDB" id="A0A921DX76"/>
<evidence type="ECO:0000313" key="2">
    <source>
        <dbReference type="EMBL" id="HJE19831.1"/>
    </source>
</evidence>
<dbReference type="InterPro" id="IPR019734">
    <property type="entry name" value="TPR_rpt"/>
</dbReference>
<proteinExistence type="predicted"/>
<evidence type="ECO:0000313" key="3">
    <source>
        <dbReference type="Proteomes" id="UP000763505"/>
    </source>
</evidence>
<dbReference type="PROSITE" id="PS50005">
    <property type="entry name" value="TPR"/>
    <property type="match status" value="1"/>
</dbReference>
<evidence type="ECO:0008006" key="4">
    <source>
        <dbReference type="Google" id="ProtNLM"/>
    </source>
</evidence>
<dbReference type="Gene3D" id="1.25.40.10">
    <property type="entry name" value="Tetratricopeptide repeat domain"/>
    <property type="match status" value="2"/>
</dbReference>
<comment type="caution">
    <text evidence="2">The sequence shown here is derived from an EMBL/GenBank/DDBJ whole genome shotgun (WGS) entry which is preliminary data.</text>
</comment>
<dbReference type="SUPFAM" id="SSF48452">
    <property type="entry name" value="TPR-like"/>
    <property type="match status" value="1"/>
</dbReference>
<evidence type="ECO:0000256" key="1">
    <source>
        <dbReference type="PROSITE-ProRule" id="PRU00339"/>
    </source>
</evidence>
<reference evidence="2" key="1">
    <citation type="journal article" date="2021" name="PeerJ">
        <title>Extensive microbial diversity within the chicken gut microbiome revealed by metagenomics and culture.</title>
        <authorList>
            <person name="Gilroy R."/>
            <person name="Ravi A."/>
            <person name="Getino M."/>
            <person name="Pursley I."/>
            <person name="Horton D.L."/>
            <person name="Alikhan N.F."/>
            <person name="Baker D."/>
            <person name="Gharbi K."/>
            <person name="Hall N."/>
            <person name="Watson M."/>
            <person name="Adriaenssens E.M."/>
            <person name="Foster-Nyarko E."/>
            <person name="Jarju S."/>
            <person name="Secka A."/>
            <person name="Antonio M."/>
            <person name="Oren A."/>
            <person name="Chaudhuri R.R."/>
            <person name="La Ragione R."/>
            <person name="Hildebrand F."/>
            <person name="Pallen M.J."/>
        </authorList>
    </citation>
    <scope>NUCLEOTIDE SEQUENCE</scope>
    <source>
        <strain evidence="2">6019</strain>
    </source>
</reference>
<accession>A0A921DX76</accession>
<name>A0A921DX76_9STAP</name>
<gene>
    <name evidence="2" type="ORF">K8V35_05715</name>
</gene>